<proteinExistence type="predicted"/>
<name>A0A7J8YL59_GOSAI</name>
<keyword evidence="2" id="KW-1185">Reference proteome</keyword>
<evidence type="ECO:0000313" key="1">
    <source>
        <dbReference type="EMBL" id="MBA0700315.1"/>
    </source>
</evidence>
<accession>A0A7J8YL59</accession>
<reference evidence="1 2" key="1">
    <citation type="journal article" date="2019" name="Genome Biol. Evol.">
        <title>Insights into the evolution of the New World diploid cottons (Gossypium, subgenus Houzingenia) based on genome sequencing.</title>
        <authorList>
            <person name="Grover C.E."/>
            <person name="Arick M.A. 2nd"/>
            <person name="Thrash A."/>
            <person name="Conover J.L."/>
            <person name="Sanders W.S."/>
            <person name="Peterson D.G."/>
            <person name="Frelichowski J.E."/>
            <person name="Scheffler J.A."/>
            <person name="Scheffler B.E."/>
            <person name="Wendel J.F."/>
        </authorList>
    </citation>
    <scope>NUCLEOTIDE SEQUENCE [LARGE SCALE GENOMIC DNA]</scope>
    <source>
        <strain evidence="1">185</strain>
        <tissue evidence="1">Leaf</tissue>
    </source>
</reference>
<dbReference type="EMBL" id="JABFAA010000046">
    <property type="protein sequence ID" value="MBA0700315.1"/>
    <property type="molecule type" value="Genomic_DNA"/>
</dbReference>
<dbReference type="Proteomes" id="UP000593577">
    <property type="component" value="Unassembled WGS sequence"/>
</dbReference>
<gene>
    <name evidence="1" type="ORF">Goari_005619</name>
</gene>
<protein>
    <submittedName>
        <fullName evidence="1">Uncharacterized protein</fullName>
    </submittedName>
</protein>
<sequence>MKITLKRLQKSIGRTSSSTETTLCSIDTAWTFIGRTHSSKQGSFGLGLLSIPWLDLPISSEFYHYLEDFYQNKSKQ</sequence>
<evidence type="ECO:0000313" key="2">
    <source>
        <dbReference type="Proteomes" id="UP000593577"/>
    </source>
</evidence>
<dbReference type="AlphaFoldDB" id="A0A7J8YL59"/>
<organism evidence="1 2">
    <name type="scientific">Gossypium aridum</name>
    <name type="common">American cotton</name>
    <name type="synonym">Erioxylum aridum</name>
    <dbReference type="NCBI Taxonomy" id="34290"/>
    <lineage>
        <taxon>Eukaryota</taxon>
        <taxon>Viridiplantae</taxon>
        <taxon>Streptophyta</taxon>
        <taxon>Embryophyta</taxon>
        <taxon>Tracheophyta</taxon>
        <taxon>Spermatophyta</taxon>
        <taxon>Magnoliopsida</taxon>
        <taxon>eudicotyledons</taxon>
        <taxon>Gunneridae</taxon>
        <taxon>Pentapetalae</taxon>
        <taxon>rosids</taxon>
        <taxon>malvids</taxon>
        <taxon>Malvales</taxon>
        <taxon>Malvaceae</taxon>
        <taxon>Malvoideae</taxon>
        <taxon>Gossypium</taxon>
    </lineage>
</organism>
<comment type="caution">
    <text evidence="1">The sequence shown here is derived from an EMBL/GenBank/DDBJ whole genome shotgun (WGS) entry which is preliminary data.</text>
</comment>